<evidence type="ECO:0000313" key="2">
    <source>
        <dbReference type="Proteomes" id="UP001330812"/>
    </source>
</evidence>
<dbReference type="EMBL" id="CP142149">
    <property type="protein sequence ID" value="WSE26108.1"/>
    <property type="molecule type" value="Genomic_DNA"/>
</dbReference>
<organism evidence="1 2">
    <name type="scientific">Amycolatopsis rhabdoformis</name>
    <dbReference type="NCBI Taxonomy" id="1448059"/>
    <lineage>
        <taxon>Bacteria</taxon>
        <taxon>Bacillati</taxon>
        <taxon>Actinomycetota</taxon>
        <taxon>Actinomycetes</taxon>
        <taxon>Pseudonocardiales</taxon>
        <taxon>Pseudonocardiaceae</taxon>
        <taxon>Amycolatopsis</taxon>
    </lineage>
</organism>
<reference evidence="1 2" key="1">
    <citation type="journal article" date="2015" name="Int. J. Syst. Evol. Microbiol.">
        <title>Amycolatopsis rhabdoformis sp. nov., an actinomycete isolated from a tropical forest soil.</title>
        <authorList>
            <person name="Souza W.R."/>
            <person name="Silva R.E."/>
            <person name="Goodfellow M."/>
            <person name="Busarakam K."/>
            <person name="Figueiro F.S."/>
            <person name="Ferreira D."/>
            <person name="Rodrigues-Filho E."/>
            <person name="Moraes L.A.B."/>
            <person name="Zucchi T.D."/>
        </authorList>
    </citation>
    <scope>NUCLEOTIDE SEQUENCE [LARGE SCALE GENOMIC DNA]</scope>
    <source>
        <strain evidence="1 2">NCIMB 14900</strain>
    </source>
</reference>
<sequence length="160" mass="17045">MADMLTDGAIKVTYVPTIANIAAPTVAELGAGLDLECLITADGLNVTVDEETVSIPKLCDTTNSEAPGRATYSIDFTFVRKTVTGEDEAWATMVRKTPGFIVFRYGPLATQAYAAADPVQVFPGQSGERRPLQPEANSAVKFSSKWFVDDVPDLDAVVAA</sequence>
<accession>A0ABZ1HXK2</accession>
<protein>
    <submittedName>
        <fullName evidence="1">Uncharacterized protein</fullName>
    </submittedName>
</protein>
<evidence type="ECO:0000313" key="1">
    <source>
        <dbReference type="EMBL" id="WSE26108.1"/>
    </source>
</evidence>
<dbReference type="Pfam" id="PF25595">
    <property type="entry name" value="Phage_TTP_16"/>
    <property type="match status" value="1"/>
</dbReference>
<dbReference type="Proteomes" id="UP001330812">
    <property type="component" value="Chromosome"/>
</dbReference>
<dbReference type="RefSeq" id="WP_326565075.1">
    <property type="nucleotide sequence ID" value="NZ_CP142149.1"/>
</dbReference>
<name>A0ABZ1HXK2_9PSEU</name>
<dbReference type="InterPro" id="IPR058009">
    <property type="entry name" value="TTP_Phage_16"/>
</dbReference>
<proteinExistence type="predicted"/>
<gene>
    <name evidence="1" type="ORF">VSH64_24855</name>
</gene>
<keyword evidence="2" id="KW-1185">Reference proteome</keyword>